<dbReference type="EMBL" id="QLNI01000004">
    <property type="protein sequence ID" value="RAM03469.1"/>
    <property type="molecule type" value="Genomic_DNA"/>
</dbReference>
<gene>
    <name evidence="6" type="ORF">DO021_02850</name>
    <name evidence="5" type="ORF">EYB58_04265</name>
</gene>
<dbReference type="EMBL" id="CP036313">
    <property type="protein sequence ID" value="QBH12207.1"/>
    <property type="molecule type" value="Genomic_DNA"/>
</dbReference>
<proteinExistence type="inferred from homology"/>
<organism evidence="6 7">
    <name type="scientific">Desulfobacter hydrogenophilus</name>
    <dbReference type="NCBI Taxonomy" id="2291"/>
    <lineage>
        <taxon>Bacteria</taxon>
        <taxon>Pseudomonadati</taxon>
        <taxon>Thermodesulfobacteriota</taxon>
        <taxon>Desulfobacteria</taxon>
        <taxon>Desulfobacterales</taxon>
        <taxon>Desulfobacteraceae</taxon>
        <taxon>Desulfobacter</taxon>
    </lineage>
</organism>
<keyword evidence="6" id="KW-0378">Hydrolase</keyword>
<evidence type="ECO:0000259" key="4">
    <source>
        <dbReference type="Pfam" id="PF01420"/>
    </source>
</evidence>
<name>A0A328FGE0_9BACT</name>
<accession>A0A328FGE0</accession>
<dbReference type="Proteomes" id="UP000293902">
    <property type="component" value="Chromosome"/>
</dbReference>
<dbReference type="Pfam" id="PF01420">
    <property type="entry name" value="Methylase_S"/>
    <property type="match status" value="2"/>
</dbReference>
<keyword evidence="3" id="KW-0238">DNA-binding</keyword>
<dbReference type="PANTHER" id="PTHR30408:SF13">
    <property type="entry name" value="TYPE I RESTRICTION ENZYME HINDI SPECIFICITY SUBUNIT"/>
    <property type="match status" value="1"/>
</dbReference>
<dbReference type="AlphaFoldDB" id="A0A328FGE0"/>
<evidence type="ECO:0000256" key="2">
    <source>
        <dbReference type="ARBA" id="ARBA00022747"/>
    </source>
</evidence>
<evidence type="ECO:0000313" key="7">
    <source>
        <dbReference type="Proteomes" id="UP000248798"/>
    </source>
</evidence>
<dbReference type="Gene3D" id="3.90.220.20">
    <property type="entry name" value="DNA methylase specificity domains"/>
    <property type="match status" value="2"/>
</dbReference>
<comment type="similarity">
    <text evidence="1">Belongs to the type-I restriction system S methylase family.</text>
</comment>
<keyword evidence="2" id="KW-0680">Restriction system</keyword>
<evidence type="ECO:0000256" key="1">
    <source>
        <dbReference type="ARBA" id="ARBA00010923"/>
    </source>
</evidence>
<feature type="domain" description="Type I restriction modification DNA specificity" evidence="4">
    <location>
        <begin position="12"/>
        <end position="171"/>
    </location>
</feature>
<evidence type="ECO:0000313" key="8">
    <source>
        <dbReference type="Proteomes" id="UP000293902"/>
    </source>
</evidence>
<dbReference type="InterPro" id="IPR044946">
    <property type="entry name" value="Restrct_endonuc_typeI_TRD_sf"/>
</dbReference>
<dbReference type="InterPro" id="IPR052021">
    <property type="entry name" value="Type-I_RS_S_subunit"/>
</dbReference>
<evidence type="ECO:0000313" key="6">
    <source>
        <dbReference type="EMBL" id="RAM03469.1"/>
    </source>
</evidence>
<dbReference type="GO" id="GO:0004519">
    <property type="term" value="F:endonuclease activity"/>
    <property type="evidence" value="ECO:0007669"/>
    <property type="project" value="UniProtKB-KW"/>
</dbReference>
<dbReference type="InterPro" id="IPR000055">
    <property type="entry name" value="Restrct_endonuc_typeI_TRD"/>
</dbReference>
<evidence type="ECO:0000313" key="5">
    <source>
        <dbReference type="EMBL" id="QBH12207.1"/>
    </source>
</evidence>
<dbReference type="CDD" id="cd17260">
    <property type="entry name" value="RMtype1_S_EcoEI-TRD1-CR1_like"/>
    <property type="match status" value="1"/>
</dbReference>
<reference evidence="6 7" key="1">
    <citation type="submission" date="2018-06" db="EMBL/GenBank/DDBJ databases">
        <title>Complete Genome Sequence of Desulfobacter hydrogenophilus (DSM3380).</title>
        <authorList>
            <person name="Marietou A."/>
            <person name="Schreiber L."/>
            <person name="Marshall I."/>
            <person name="Jorgensen B."/>
        </authorList>
    </citation>
    <scope>NUCLEOTIDE SEQUENCE [LARGE SCALE GENOMIC DNA]</scope>
    <source>
        <strain evidence="6 7">DSM 3380</strain>
    </source>
</reference>
<dbReference type="OrthoDB" id="9798929at2"/>
<dbReference type="GO" id="GO:0003677">
    <property type="term" value="F:DNA binding"/>
    <property type="evidence" value="ECO:0007669"/>
    <property type="project" value="UniProtKB-KW"/>
</dbReference>
<evidence type="ECO:0000256" key="3">
    <source>
        <dbReference type="ARBA" id="ARBA00023125"/>
    </source>
</evidence>
<dbReference type="PANTHER" id="PTHR30408">
    <property type="entry name" value="TYPE-1 RESTRICTION ENZYME ECOKI SPECIFICITY PROTEIN"/>
    <property type="match status" value="1"/>
</dbReference>
<keyword evidence="6" id="KW-0540">Nuclease</keyword>
<dbReference type="Proteomes" id="UP000248798">
    <property type="component" value="Unassembled WGS sequence"/>
</dbReference>
<dbReference type="SUPFAM" id="SSF116734">
    <property type="entry name" value="DNA methylase specificity domain"/>
    <property type="match status" value="2"/>
</dbReference>
<feature type="domain" description="Type I restriction modification DNA specificity" evidence="4">
    <location>
        <begin position="211"/>
        <end position="383"/>
    </location>
</feature>
<reference evidence="5 8" key="2">
    <citation type="submission" date="2019-02" db="EMBL/GenBank/DDBJ databases">
        <title>Complete genome sequence of Desulfobacter hydrogenophilus AcRS1.</title>
        <authorList>
            <person name="Marietou A."/>
            <person name="Lund M.B."/>
            <person name="Marshall I.P.G."/>
            <person name="Schreiber L."/>
            <person name="Jorgensen B."/>
        </authorList>
    </citation>
    <scope>NUCLEOTIDE SEQUENCE [LARGE SCALE GENOMIC DNA]</scope>
    <source>
        <strain evidence="5 8">AcRS1</strain>
    </source>
</reference>
<keyword evidence="8" id="KW-1185">Reference proteome</keyword>
<keyword evidence="6" id="KW-0255">Endonuclease</keyword>
<dbReference type="GO" id="GO:0009307">
    <property type="term" value="P:DNA restriction-modification system"/>
    <property type="evidence" value="ECO:0007669"/>
    <property type="project" value="UniProtKB-KW"/>
</dbReference>
<protein>
    <submittedName>
        <fullName evidence="6">Restriction endonuclease subunit S</fullName>
    </submittedName>
</protein>
<sequence>MAIELSDKQIKDGWQIVKFGEIAKNISKRVEPSETDLEVYVGLEHIDPQSLRIARRGVPADVKGQKLRVRPGQIIFGKRRAYQKKVAVADFEGICSAHAMVLEEVVGKIIPGLLPFFMQSDMFMDRAVAISEGSLSPTIKWKALAIQEFPLPPIERQKEILEVLEKVEEAISRSEVAFDSAKILRKAIRSNFLFKGCTIKQTEKTHWGEVPKGWKIQPLSEMAQINPRYTLAKSEPIQFCEMAAVGNDSMSIEGEIETREKVSGGARFKNKDILFARITPCAENGKITIVDFLKEDSVGVGSTEFIVISPRKTSSEYLYHLCRTNRVHGYAIKRMAGTTGRQRIPNEVFDEIMIPIPPSEGMSIIEEQLHNAEKTVISIESKISRMKMLRTSFFNEVFIGGVQ</sequence>
<dbReference type="RefSeq" id="WP_111953514.1">
    <property type="nucleotide sequence ID" value="NZ_CP036313.1"/>
</dbReference>